<feature type="compositionally biased region" description="Basic residues" evidence="1">
    <location>
        <begin position="294"/>
        <end position="303"/>
    </location>
</feature>
<dbReference type="Gene3D" id="3.40.30.10">
    <property type="entry name" value="Glutaredoxin"/>
    <property type="match status" value="2"/>
</dbReference>
<feature type="domain" description="Thioredoxin" evidence="3">
    <location>
        <begin position="10"/>
        <end position="154"/>
    </location>
</feature>
<evidence type="ECO:0000256" key="2">
    <source>
        <dbReference type="SAM" id="SignalP"/>
    </source>
</evidence>
<accession>A0A1G4KN61</accession>
<reference evidence="5" key="1">
    <citation type="submission" date="2016-03" db="EMBL/GenBank/DDBJ databases">
        <authorList>
            <person name="Devillers Hugo."/>
        </authorList>
    </citation>
    <scope>NUCLEOTIDE SEQUENCE [LARGE SCALE GENOMIC DNA]</scope>
</reference>
<feature type="chain" id="PRO_5009236584" evidence="2">
    <location>
        <begin position="19"/>
        <end position="317"/>
    </location>
</feature>
<dbReference type="Pfam" id="PF00085">
    <property type="entry name" value="Thioredoxin"/>
    <property type="match status" value="1"/>
</dbReference>
<evidence type="ECO:0000313" key="5">
    <source>
        <dbReference type="Proteomes" id="UP000189911"/>
    </source>
</evidence>
<dbReference type="InterPro" id="IPR017937">
    <property type="entry name" value="Thioredoxin_CS"/>
</dbReference>
<keyword evidence="2" id="KW-0732">Signal</keyword>
<dbReference type="PROSITE" id="PS00194">
    <property type="entry name" value="THIOREDOXIN_1"/>
    <property type="match status" value="1"/>
</dbReference>
<dbReference type="AlphaFoldDB" id="A0A1G4KN61"/>
<dbReference type="Proteomes" id="UP000189911">
    <property type="component" value="Chromosome H"/>
</dbReference>
<gene>
    <name evidence="4" type="ORF">LANO_0H17436G</name>
</gene>
<dbReference type="PANTHER" id="PTHR45815">
    <property type="entry name" value="PROTEIN DISULFIDE-ISOMERASE A6"/>
    <property type="match status" value="1"/>
</dbReference>
<name>A0A1G4KN61_9SACH</name>
<dbReference type="GO" id="GO:0005788">
    <property type="term" value="C:endoplasmic reticulum lumen"/>
    <property type="evidence" value="ECO:0007669"/>
    <property type="project" value="TreeGrafter"/>
</dbReference>
<dbReference type="GO" id="GO:0034976">
    <property type="term" value="P:response to endoplasmic reticulum stress"/>
    <property type="evidence" value="ECO:0007669"/>
    <property type="project" value="TreeGrafter"/>
</dbReference>
<sequence length="317" mass="36243">MQIQHLWIALLGLCSVSAQNFYDKNANIMELTPKNFDKVVHRTNYTTLVEFYAPWCGYCQQLKGIMQKAAKNLDGIVQVVGVNCDLAKNKQLCAQHRVEGFPTLMVFRPPKVDLKKHPEDRINLGNHASEVYKGERKLRPIVDFCISRVKNYVTRVPRLEKLATLLNDNSETRLKAVLFSKKDKISPLYKSLALDWLGAIDFHVFLNSKLKGSVSALDSLDGNFKEYLSKLQNTQADSESSLLVIFDPKSQEYYTYDSSSFDKTSVWKFLSQWAEPNEGSFTKRQEYLDDIKSGAKKPQKKKPNAPANQKQNLHDEL</sequence>
<organism evidence="4 5">
    <name type="scientific">Lachancea nothofagi CBS 11611</name>
    <dbReference type="NCBI Taxonomy" id="1266666"/>
    <lineage>
        <taxon>Eukaryota</taxon>
        <taxon>Fungi</taxon>
        <taxon>Dikarya</taxon>
        <taxon>Ascomycota</taxon>
        <taxon>Saccharomycotina</taxon>
        <taxon>Saccharomycetes</taxon>
        <taxon>Saccharomycetales</taxon>
        <taxon>Saccharomycetaceae</taxon>
        <taxon>Lachancea</taxon>
    </lineage>
</organism>
<dbReference type="GO" id="GO:0015035">
    <property type="term" value="F:protein-disulfide reductase activity"/>
    <property type="evidence" value="ECO:0007669"/>
    <property type="project" value="TreeGrafter"/>
</dbReference>
<feature type="signal peptide" evidence="2">
    <location>
        <begin position="1"/>
        <end position="18"/>
    </location>
</feature>
<dbReference type="PRINTS" id="PR00421">
    <property type="entry name" value="THIOREDOXIN"/>
</dbReference>
<keyword evidence="5" id="KW-1185">Reference proteome</keyword>
<dbReference type="EMBL" id="LT598447">
    <property type="protein sequence ID" value="SCV05890.1"/>
    <property type="molecule type" value="Genomic_DNA"/>
</dbReference>
<evidence type="ECO:0000259" key="3">
    <source>
        <dbReference type="PROSITE" id="PS51352"/>
    </source>
</evidence>
<dbReference type="PROSITE" id="PS51352">
    <property type="entry name" value="THIOREDOXIN_2"/>
    <property type="match status" value="1"/>
</dbReference>
<dbReference type="PANTHER" id="PTHR45815:SF3">
    <property type="entry name" value="PROTEIN DISULFIDE-ISOMERASE A6"/>
    <property type="match status" value="1"/>
</dbReference>
<dbReference type="InterPro" id="IPR013766">
    <property type="entry name" value="Thioredoxin_domain"/>
</dbReference>
<evidence type="ECO:0000256" key="1">
    <source>
        <dbReference type="SAM" id="MobiDB-lite"/>
    </source>
</evidence>
<protein>
    <submittedName>
        <fullName evidence="4">LANO_0H17436g1_1</fullName>
    </submittedName>
</protein>
<dbReference type="InterPro" id="IPR036249">
    <property type="entry name" value="Thioredoxin-like_sf"/>
</dbReference>
<feature type="region of interest" description="Disordered" evidence="1">
    <location>
        <begin position="292"/>
        <end position="317"/>
    </location>
</feature>
<proteinExistence type="predicted"/>
<dbReference type="CDD" id="cd03002">
    <property type="entry name" value="PDI_a_MPD1_like"/>
    <property type="match status" value="1"/>
</dbReference>
<dbReference type="OrthoDB" id="10264505at2759"/>
<dbReference type="SUPFAM" id="SSF52833">
    <property type="entry name" value="Thioredoxin-like"/>
    <property type="match status" value="1"/>
</dbReference>
<evidence type="ECO:0000313" key="4">
    <source>
        <dbReference type="EMBL" id="SCV05890.1"/>
    </source>
</evidence>